<dbReference type="AlphaFoldDB" id="A0A066UXS3"/>
<evidence type="ECO:0000313" key="7">
    <source>
        <dbReference type="Proteomes" id="UP000027219"/>
    </source>
</evidence>
<dbReference type="EMBL" id="JFFR01000012">
    <property type="protein sequence ID" value="KDN29014.1"/>
    <property type="molecule type" value="Genomic_DNA"/>
</dbReference>
<comment type="caution">
    <text evidence="6">The sequence shown here is derived from an EMBL/GenBank/DDBJ whole genome shotgun (WGS) entry which is preliminary data.</text>
</comment>
<name>A0A066UXS3_9VIBR</name>
<proteinExistence type="predicted"/>
<dbReference type="InterPro" id="IPR000792">
    <property type="entry name" value="Tscrpt_reg_LuxR_C"/>
</dbReference>
<evidence type="ECO:0000256" key="2">
    <source>
        <dbReference type="ARBA" id="ARBA00023125"/>
    </source>
</evidence>
<dbReference type="RefSeq" id="WP_032550418.1">
    <property type="nucleotide sequence ID" value="NZ_JBEEAX010000004.1"/>
</dbReference>
<evidence type="ECO:0000313" key="5">
    <source>
        <dbReference type="EMBL" id="KAB0288233.1"/>
    </source>
</evidence>
<accession>A0A066UXS3</accession>
<dbReference type="Gene3D" id="1.10.10.10">
    <property type="entry name" value="Winged helix-like DNA-binding domain superfamily/Winged helix DNA-binding domain"/>
    <property type="match status" value="1"/>
</dbReference>
<organism evidence="6 7">
    <name type="scientific">Vibrio fortis</name>
    <dbReference type="NCBI Taxonomy" id="212667"/>
    <lineage>
        <taxon>Bacteria</taxon>
        <taxon>Pseudomonadati</taxon>
        <taxon>Pseudomonadota</taxon>
        <taxon>Gammaproteobacteria</taxon>
        <taxon>Vibrionales</taxon>
        <taxon>Vibrionaceae</taxon>
        <taxon>Vibrio</taxon>
    </lineage>
</organism>
<dbReference type="PRINTS" id="PR00038">
    <property type="entry name" value="HTHLUXR"/>
</dbReference>
<reference evidence="5 8" key="2">
    <citation type="submission" date="2019-09" db="EMBL/GenBank/DDBJ databases">
        <title>Whole genome sequence of Vibrio fortis.</title>
        <authorList>
            <person name="Das S.K."/>
        </authorList>
    </citation>
    <scope>NUCLEOTIDE SEQUENCE [LARGE SCALE GENOMIC DNA]</scope>
    <source>
        <strain evidence="5 8">AN60</strain>
    </source>
</reference>
<dbReference type="OrthoDB" id="9782655at2"/>
<dbReference type="SUPFAM" id="SSF46894">
    <property type="entry name" value="C-terminal effector domain of the bipartite response regulators"/>
    <property type="match status" value="1"/>
</dbReference>
<dbReference type="EMBL" id="VWSE01000006">
    <property type="protein sequence ID" value="KAB0288233.1"/>
    <property type="molecule type" value="Genomic_DNA"/>
</dbReference>
<dbReference type="GO" id="GO:0006355">
    <property type="term" value="P:regulation of DNA-templated transcription"/>
    <property type="evidence" value="ECO:0007669"/>
    <property type="project" value="InterPro"/>
</dbReference>
<evidence type="ECO:0000256" key="1">
    <source>
        <dbReference type="ARBA" id="ARBA00023015"/>
    </source>
</evidence>
<feature type="domain" description="HTH luxR-type" evidence="4">
    <location>
        <begin position="188"/>
        <end position="253"/>
    </location>
</feature>
<dbReference type="Proteomes" id="UP000326789">
    <property type="component" value="Unassembled WGS sequence"/>
</dbReference>
<sequence length="264" mass="30443">MDTIKKSFEQLVMEQSSALINCDPTNFNQAWSEAGFDVLDWFDIDRLTLFPNSMVCLEEGKTCSVSKKHIPQINKILFVGGNHLDYLKLLKTSKTYLTFNEYEMQNSDNFVLQQLYREGGRWHCIIPLQLFGQRWGALSFSNFHEPSRQLAKEDIQRLKLICEIWLCYWQHSTLARSLKQSETCLQDDSDKLLLLSKKQSRVLALIAQGNSARECAEKLHLSPRTIESHKYRMLGLLGLDNHIELTQFALRNGLGIAENSNAIR</sequence>
<keyword evidence="1" id="KW-0805">Transcription regulation</keyword>
<keyword evidence="2" id="KW-0238">DNA-binding</keyword>
<evidence type="ECO:0000256" key="3">
    <source>
        <dbReference type="ARBA" id="ARBA00023163"/>
    </source>
</evidence>
<dbReference type="PANTHER" id="PTHR44688:SF16">
    <property type="entry name" value="DNA-BINDING TRANSCRIPTIONAL ACTIVATOR DEVR_DOSR"/>
    <property type="match status" value="1"/>
</dbReference>
<gene>
    <name evidence="5" type="ORF">F2P58_12340</name>
    <name evidence="6" type="ORF">VFDL14_17310</name>
</gene>
<dbReference type="PANTHER" id="PTHR44688">
    <property type="entry name" value="DNA-BINDING TRANSCRIPTIONAL ACTIVATOR DEVR_DOSR"/>
    <property type="match status" value="1"/>
</dbReference>
<evidence type="ECO:0000313" key="8">
    <source>
        <dbReference type="Proteomes" id="UP000326789"/>
    </source>
</evidence>
<dbReference type="CDD" id="cd06170">
    <property type="entry name" value="LuxR_C_like"/>
    <property type="match status" value="1"/>
</dbReference>
<dbReference type="Proteomes" id="UP000027219">
    <property type="component" value="Unassembled WGS sequence"/>
</dbReference>
<protein>
    <submittedName>
        <fullName evidence="6">LuxR family transcriptional regulator</fullName>
    </submittedName>
    <submittedName>
        <fullName evidence="5">Response regulator transcription factor</fullName>
    </submittedName>
</protein>
<dbReference type="PROSITE" id="PS50043">
    <property type="entry name" value="HTH_LUXR_2"/>
    <property type="match status" value="1"/>
</dbReference>
<dbReference type="Pfam" id="PF00196">
    <property type="entry name" value="GerE"/>
    <property type="match status" value="1"/>
</dbReference>
<dbReference type="GO" id="GO:0003677">
    <property type="term" value="F:DNA binding"/>
    <property type="evidence" value="ECO:0007669"/>
    <property type="project" value="UniProtKB-KW"/>
</dbReference>
<dbReference type="SMART" id="SM00421">
    <property type="entry name" value="HTH_LUXR"/>
    <property type="match status" value="1"/>
</dbReference>
<evidence type="ECO:0000313" key="6">
    <source>
        <dbReference type="EMBL" id="KDN29014.1"/>
    </source>
</evidence>
<dbReference type="STRING" id="212667.VFDL14_17310"/>
<keyword evidence="3" id="KW-0804">Transcription</keyword>
<keyword evidence="7" id="KW-1185">Reference proteome</keyword>
<dbReference type="InterPro" id="IPR016032">
    <property type="entry name" value="Sig_transdc_resp-reg_C-effctor"/>
</dbReference>
<dbReference type="InterPro" id="IPR036388">
    <property type="entry name" value="WH-like_DNA-bd_sf"/>
</dbReference>
<evidence type="ECO:0000259" key="4">
    <source>
        <dbReference type="PROSITE" id="PS50043"/>
    </source>
</evidence>
<reference evidence="6 7" key="1">
    <citation type="submission" date="2014-02" db="EMBL/GenBank/DDBJ databases">
        <title>Vibrio fortis Dalian14 Genome Sequencing.</title>
        <authorList>
            <person name="Wang Y."/>
            <person name="Song L."/>
            <person name="Liu G."/>
            <person name="Ding J."/>
        </authorList>
    </citation>
    <scope>NUCLEOTIDE SEQUENCE [LARGE SCALE GENOMIC DNA]</scope>
    <source>
        <strain evidence="6 7">Dalian14</strain>
    </source>
</reference>